<dbReference type="RefSeq" id="WP_091968769.1">
    <property type="nucleotide sequence ID" value="NZ_FOPM01000002.1"/>
</dbReference>
<comment type="cofactor">
    <cofactor evidence="13">
        <name>Mg(2+)</name>
        <dbReference type="ChEBI" id="CHEBI:18420"/>
    </cofactor>
    <text evidence="13">Binds 2 Mg(2+) ion per subunit.</text>
</comment>
<dbReference type="GO" id="GO:0008821">
    <property type="term" value="F:crossover junction DNA endonuclease activity"/>
    <property type="evidence" value="ECO:0007669"/>
    <property type="project" value="UniProtKB-UniRule"/>
</dbReference>
<dbReference type="GO" id="GO:0005737">
    <property type="term" value="C:cytoplasm"/>
    <property type="evidence" value="ECO:0007669"/>
    <property type="project" value="UniProtKB-SubCell"/>
</dbReference>
<dbReference type="FunFam" id="3.30.420.10:FF:000002">
    <property type="entry name" value="Crossover junction endodeoxyribonuclease RuvC"/>
    <property type="match status" value="1"/>
</dbReference>
<dbReference type="PANTHER" id="PTHR30194">
    <property type="entry name" value="CROSSOVER JUNCTION ENDODEOXYRIBONUCLEASE RUVC"/>
    <property type="match status" value="1"/>
</dbReference>
<dbReference type="InterPro" id="IPR020563">
    <property type="entry name" value="X-over_junc_endoDNase_Mg_BS"/>
</dbReference>
<keyword evidence="2 13" id="KW-0963">Cytoplasm</keyword>
<proteinExistence type="inferred from homology"/>
<keyword evidence="9 13" id="KW-0238">DNA-binding</keyword>
<evidence type="ECO:0000256" key="1">
    <source>
        <dbReference type="ARBA" id="ARBA00009518"/>
    </source>
</evidence>
<name>A0A1I2RMT2_9HYPH</name>
<evidence type="ECO:0000256" key="12">
    <source>
        <dbReference type="ARBA" id="ARBA00029354"/>
    </source>
</evidence>
<dbReference type="EMBL" id="FOPM01000002">
    <property type="protein sequence ID" value="SFG39131.1"/>
    <property type="molecule type" value="Genomic_DNA"/>
</dbReference>
<dbReference type="OrthoDB" id="9805499at2"/>
<dbReference type="GO" id="GO:0009432">
    <property type="term" value="P:SOS response"/>
    <property type="evidence" value="ECO:0007669"/>
    <property type="project" value="UniProtKB-ARBA"/>
</dbReference>
<dbReference type="GO" id="GO:0006310">
    <property type="term" value="P:DNA recombination"/>
    <property type="evidence" value="ECO:0007669"/>
    <property type="project" value="UniProtKB-UniRule"/>
</dbReference>
<feature type="binding site" evidence="13">
    <location>
        <position position="71"/>
    </location>
    <ligand>
        <name>Mg(2+)</name>
        <dbReference type="ChEBI" id="CHEBI:18420"/>
        <label>2</label>
    </ligand>
</feature>
<comment type="subunit">
    <text evidence="13">Homodimer which binds Holliday junction (HJ) DNA. The HJ becomes 2-fold symmetrical on binding to RuvC with unstacked arms; it has a different conformation from HJ DNA in complex with RuvA. In the full resolvosome a probable DNA-RuvA(4)-RuvB(12)-RuvC(2) complex forms which resolves the HJ.</text>
</comment>
<keyword evidence="10 13" id="KW-0233">DNA recombination</keyword>
<keyword evidence="4 13" id="KW-0479">Metal-binding</keyword>
<dbReference type="GO" id="GO:0000287">
    <property type="term" value="F:magnesium ion binding"/>
    <property type="evidence" value="ECO:0007669"/>
    <property type="project" value="UniProtKB-UniRule"/>
</dbReference>
<gene>
    <name evidence="13" type="primary">ruvC</name>
    <name evidence="15" type="ORF">SAMN05192565_102287</name>
</gene>
<dbReference type="SUPFAM" id="SSF53098">
    <property type="entry name" value="Ribonuclease H-like"/>
    <property type="match status" value="1"/>
</dbReference>
<evidence type="ECO:0000256" key="2">
    <source>
        <dbReference type="ARBA" id="ARBA00022490"/>
    </source>
</evidence>
<dbReference type="InterPro" id="IPR012337">
    <property type="entry name" value="RNaseH-like_sf"/>
</dbReference>
<keyword evidence="11 13" id="KW-0234">DNA repair</keyword>
<dbReference type="HAMAP" id="MF_00034">
    <property type="entry name" value="RuvC"/>
    <property type="match status" value="1"/>
</dbReference>
<dbReference type="Proteomes" id="UP000199229">
    <property type="component" value="Unassembled WGS sequence"/>
</dbReference>
<dbReference type="STRING" id="582675.SAMN05192565_102287"/>
<sequence>MTEPVRILGIDPGLRRTGWGVVTVTGTKLAYVDCGVVTSDGDLPLALRLRELHEGISRVVRGFAPDEVAVEETFVNKDAQATLKLGHARAVALLVPALAGLPVSEYAANLVKKTVCGAGHADKVQIQAMVKFLMPKAEFKTADAADALAIAVTHANHRASQALTRRHAPMPGVSALAAARIAAALAKA</sequence>
<dbReference type="PROSITE" id="PS01321">
    <property type="entry name" value="RUVC"/>
    <property type="match status" value="1"/>
</dbReference>
<dbReference type="PANTHER" id="PTHR30194:SF3">
    <property type="entry name" value="CROSSOVER JUNCTION ENDODEOXYRIBONUCLEASE RUVC"/>
    <property type="match status" value="1"/>
</dbReference>
<feature type="active site" evidence="13">
    <location>
        <position position="143"/>
    </location>
</feature>
<evidence type="ECO:0000256" key="14">
    <source>
        <dbReference type="NCBIfam" id="TIGR00228"/>
    </source>
</evidence>
<dbReference type="GO" id="GO:0048476">
    <property type="term" value="C:Holliday junction resolvase complex"/>
    <property type="evidence" value="ECO:0007669"/>
    <property type="project" value="UniProtKB-UniRule"/>
</dbReference>
<protein>
    <recommendedName>
        <fullName evidence="13 14">Crossover junction endodeoxyribonuclease RuvC</fullName>
        <ecNumber evidence="13 14">3.1.21.10</ecNumber>
    </recommendedName>
    <alternativeName>
        <fullName evidence="13">Holliday junction nuclease RuvC</fullName>
    </alternativeName>
    <alternativeName>
        <fullName evidence="13">Holliday junction resolvase RuvC</fullName>
    </alternativeName>
</protein>
<evidence type="ECO:0000313" key="16">
    <source>
        <dbReference type="Proteomes" id="UP000199229"/>
    </source>
</evidence>
<evidence type="ECO:0000256" key="6">
    <source>
        <dbReference type="ARBA" id="ARBA00022763"/>
    </source>
</evidence>
<evidence type="ECO:0000313" key="15">
    <source>
        <dbReference type="EMBL" id="SFG39131.1"/>
    </source>
</evidence>
<evidence type="ECO:0000256" key="8">
    <source>
        <dbReference type="ARBA" id="ARBA00022842"/>
    </source>
</evidence>
<evidence type="ECO:0000256" key="3">
    <source>
        <dbReference type="ARBA" id="ARBA00022722"/>
    </source>
</evidence>
<dbReference type="Gene3D" id="3.30.420.10">
    <property type="entry name" value="Ribonuclease H-like superfamily/Ribonuclease H"/>
    <property type="match status" value="1"/>
</dbReference>
<keyword evidence="7 13" id="KW-0378">Hydrolase</keyword>
<dbReference type="EC" id="3.1.21.10" evidence="13 14"/>
<dbReference type="PRINTS" id="PR00696">
    <property type="entry name" value="RSOLVASERUVC"/>
</dbReference>
<comment type="similarity">
    <text evidence="1 13">Belongs to the RuvC family.</text>
</comment>
<evidence type="ECO:0000256" key="5">
    <source>
        <dbReference type="ARBA" id="ARBA00022759"/>
    </source>
</evidence>
<dbReference type="GO" id="GO:0006281">
    <property type="term" value="P:DNA repair"/>
    <property type="evidence" value="ECO:0007669"/>
    <property type="project" value="UniProtKB-UniRule"/>
</dbReference>
<keyword evidence="6 13" id="KW-0227">DNA damage</keyword>
<feature type="binding site" evidence="13">
    <location>
        <position position="143"/>
    </location>
    <ligand>
        <name>Mg(2+)</name>
        <dbReference type="ChEBI" id="CHEBI:18420"/>
        <label>1</label>
    </ligand>
</feature>
<keyword evidence="8 13" id="KW-0460">Magnesium</keyword>
<dbReference type="NCBIfam" id="TIGR00228">
    <property type="entry name" value="ruvC"/>
    <property type="match status" value="1"/>
</dbReference>
<reference evidence="16" key="1">
    <citation type="submission" date="2016-10" db="EMBL/GenBank/DDBJ databases">
        <authorList>
            <person name="Varghese N."/>
            <person name="Submissions S."/>
        </authorList>
    </citation>
    <scope>NUCLEOTIDE SEQUENCE [LARGE SCALE GENOMIC DNA]</scope>
    <source>
        <strain evidence="16">Gh-105</strain>
    </source>
</reference>
<evidence type="ECO:0000256" key="9">
    <source>
        <dbReference type="ARBA" id="ARBA00023125"/>
    </source>
</evidence>
<comment type="subcellular location">
    <subcellularLocation>
        <location evidence="13">Cytoplasm</location>
    </subcellularLocation>
</comment>
<keyword evidence="5 13" id="KW-0255">Endonuclease</keyword>
<evidence type="ECO:0000256" key="13">
    <source>
        <dbReference type="HAMAP-Rule" id="MF_00034"/>
    </source>
</evidence>
<dbReference type="InterPro" id="IPR036397">
    <property type="entry name" value="RNaseH_sf"/>
</dbReference>
<keyword evidence="16" id="KW-1185">Reference proteome</keyword>
<dbReference type="AlphaFoldDB" id="A0A1I2RMT2"/>
<evidence type="ECO:0000256" key="7">
    <source>
        <dbReference type="ARBA" id="ARBA00022801"/>
    </source>
</evidence>
<dbReference type="Pfam" id="PF02075">
    <property type="entry name" value="RuvC"/>
    <property type="match status" value="1"/>
</dbReference>
<evidence type="ECO:0000256" key="4">
    <source>
        <dbReference type="ARBA" id="ARBA00022723"/>
    </source>
</evidence>
<dbReference type="CDD" id="cd16962">
    <property type="entry name" value="RuvC"/>
    <property type="match status" value="1"/>
</dbReference>
<dbReference type="GO" id="GO:0003677">
    <property type="term" value="F:DNA binding"/>
    <property type="evidence" value="ECO:0007669"/>
    <property type="project" value="UniProtKB-KW"/>
</dbReference>
<evidence type="ECO:0000256" key="10">
    <source>
        <dbReference type="ARBA" id="ARBA00023172"/>
    </source>
</evidence>
<feature type="binding site" evidence="13">
    <location>
        <position position="11"/>
    </location>
    <ligand>
        <name>Mg(2+)</name>
        <dbReference type="ChEBI" id="CHEBI:18420"/>
        <label>1</label>
    </ligand>
</feature>
<dbReference type="InterPro" id="IPR002176">
    <property type="entry name" value="X-over_junc_endoDNase_RuvC"/>
</dbReference>
<accession>A0A1I2RMT2</accession>
<organism evidence="15 16">
    <name type="scientific">Methylobacterium gossipiicola</name>
    <dbReference type="NCBI Taxonomy" id="582675"/>
    <lineage>
        <taxon>Bacteria</taxon>
        <taxon>Pseudomonadati</taxon>
        <taxon>Pseudomonadota</taxon>
        <taxon>Alphaproteobacteria</taxon>
        <taxon>Hyphomicrobiales</taxon>
        <taxon>Methylobacteriaceae</taxon>
        <taxon>Methylobacterium</taxon>
    </lineage>
</organism>
<keyword evidence="3 13" id="KW-0540">Nuclease</keyword>
<evidence type="ECO:0000256" key="11">
    <source>
        <dbReference type="ARBA" id="ARBA00023204"/>
    </source>
</evidence>
<feature type="active site" evidence="13">
    <location>
        <position position="71"/>
    </location>
</feature>
<feature type="active site" evidence="13">
    <location>
        <position position="11"/>
    </location>
</feature>
<comment type="catalytic activity">
    <reaction evidence="12 13">
        <text>Endonucleolytic cleavage at a junction such as a reciprocal single-stranded crossover between two homologous DNA duplexes (Holliday junction).</text>
        <dbReference type="EC" id="3.1.21.10"/>
    </reaction>
</comment>
<comment type="function">
    <text evidence="13">The RuvA-RuvB-RuvC complex processes Holliday junction (HJ) DNA during genetic recombination and DNA repair. Endonuclease that resolves HJ intermediates. Cleaves cruciform DNA by making single-stranded nicks across the HJ at symmetrical positions within the homologous arms, yielding a 5'-phosphate and a 3'-hydroxyl group; requires a central core of homology in the junction. The consensus cleavage sequence is 5'-(A/T)TT(C/G)-3'. Cleavage occurs on the 3'-side of the TT dinucleotide at the point of strand exchange. HJ branch migration catalyzed by RuvA-RuvB allows RuvC to scan DNA until it finds its consensus sequence, where it cleaves and resolves the cruciform DNA.</text>
</comment>